<dbReference type="Pfam" id="PF00528">
    <property type="entry name" value="BPD_transp_1"/>
    <property type="match status" value="1"/>
</dbReference>
<evidence type="ECO:0000256" key="5">
    <source>
        <dbReference type="ARBA" id="ARBA00022989"/>
    </source>
</evidence>
<feature type="transmembrane region" description="Helical" evidence="7">
    <location>
        <begin position="162"/>
        <end position="182"/>
    </location>
</feature>
<evidence type="ECO:0000259" key="8">
    <source>
        <dbReference type="PROSITE" id="PS50928"/>
    </source>
</evidence>
<dbReference type="RefSeq" id="WP_092655591.1">
    <property type="nucleotide sequence ID" value="NZ_LT629732.1"/>
</dbReference>
<dbReference type="InterPro" id="IPR035906">
    <property type="entry name" value="MetI-like_sf"/>
</dbReference>
<feature type="transmembrane region" description="Helical" evidence="7">
    <location>
        <begin position="203"/>
        <end position="228"/>
    </location>
</feature>
<dbReference type="GO" id="GO:0055085">
    <property type="term" value="P:transmembrane transport"/>
    <property type="evidence" value="ECO:0007669"/>
    <property type="project" value="InterPro"/>
</dbReference>
<dbReference type="STRING" id="117157.SAMN04489717_4494"/>
<feature type="domain" description="ABC transmembrane type-1" evidence="8">
    <location>
        <begin position="91"/>
        <end position="282"/>
    </location>
</feature>
<dbReference type="SUPFAM" id="SSF161098">
    <property type="entry name" value="MetI-like"/>
    <property type="match status" value="1"/>
</dbReference>
<evidence type="ECO:0000313" key="9">
    <source>
        <dbReference type="EMBL" id="SDS95840.1"/>
    </source>
</evidence>
<evidence type="ECO:0000256" key="3">
    <source>
        <dbReference type="ARBA" id="ARBA00022475"/>
    </source>
</evidence>
<comment type="subcellular location">
    <subcellularLocation>
        <location evidence="1 7">Cell membrane</location>
        <topology evidence="1 7">Multi-pass membrane protein</topology>
    </subcellularLocation>
</comment>
<evidence type="ECO:0000256" key="1">
    <source>
        <dbReference type="ARBA" id="ARBA00004651"/>
    </source>
</evidence>
<dbReference type="EMBL" id="LT629732">
    <property type="protein sequence ID" value="SDS95840.1"/>
    <property type="molecule type" value="Genomic_DNA"/>
</dbReference>
<dbReference type="AlphaFoldDB" id="A0A1H1WGR7"/>
<comment type="similarity">
    <text evidence="7">Belongs to the binding-protein-dependent transport system permease family.</text>
</comment>
<evidence type="ECO:0000313" key="10">
    <source>
        <dbReference type="Proteomes" id="UP000198983"/>
    </source>
</evidence>
<protein>
    <submittedName>
        <fullName evidence="9">Carbohydrate ABC transporter membrane protein 2, CUT1 family</fullName>
    </submittedName>
</protein>
<dbReference type="GO" id="GO:0005886">
    <property type="term" value="C:plasma membrane"/>
    <property type="evidence" value="ECO:0007669"/>
    <property type="project" value="UniProtKB-SubCell"/>
</dbReference>
<feature type="transmembrane region" description="Helical" evidence="7">
    <location>
        <begin position="126"/>
        <end position="150"/>
    </location>
</feature>
<evidence type="ECO:0000256" key="2">
    <source>
        <dbReference type="ARBA" id="ARBA00022448"/>
    </source>
</evidence>
<dbReference type="PANTHER" id="PTHR43744">
    <property type="entry name" value="ABC TRANSPORTER PERMEASE PROTEIN MG189-RELATED-RELATED"/>
    <property type="match status" value="1"/>
</dbReference>
<dbReference type="InterPro" id="IPR000515">
    <property type="entry name" value="MetI-like"/>
</dbReference>
<dbReference type="PROSITE" id="PS50928">
    <property type="entry name" value="ABC_TM1"/>
    <property type="match status" value="1"/>
</dbReference>
<feature type="transmembrane region" description="Helical" evidence="7">
    <location>
        <begin position="259"/>
        <end position="282"/>
    </location>
</feature>
<keyword evidence="3" id="KW-1003">Cell membrane</keyword>
<keyword evidence="5 7" id="KW-1133">Transmembrane helix</keyword>
<feature type="transmembrane region" description="Helical" evidence="7">
    <location>
        <begin position="87"/>
        <end position="114"/>
    </location>
</feature>
<evidence type="ECO:0000256" key="4">
    <source>
        <dbReference type="ARBA" id="ARBA00022692"/>
    </source>
</evidence>
<keyword evidence="6 7" id="KW-0472">Membrane</keyword>
<evidence type="ECO:0000256" key="7">
    <source>
        <dbReference type="RuleBase" id="RU363032"/>
    </source>
</evidence>
<name>A0A1H1WGR7_9ACTN</name>
<feature type="transmembrane region" description="Helical" evidence="7">
    <location>
        <begin position="30"/>
        <end position="51"/>
    </location>
</feature>
<dbReference type="CDD" id="cd06261">
    <property type="entry name" value="TM_PBP2"/>
    <property type="match status" value="1"/>
</dbReference>
<accession>A0A1H1WGR7</accession>
<dbReference type="Proteomes" id="UP000198983">
    <property type="component" value="Chromosome I"/>
</dbReference>
<keyword evidence="2 7" id="KW-0813">Transport</keyword>
<gene>
    <name evidence="9" type="ORF">SAMN04489717_4494</name>
</gene>
<evidence type="ECO:0000256" key="6">
    <source>
        <dbReference type="ARBA" id="ARBA00023136"/>
    </source>
</evidence>
<dbReference type="Gene3D" id="1.10.3720.10">
    <property type="entry name" value="MetI-like"/>
    <property type="match status" value="1"/>
</dbReference>
<reference evidence="9 10" key="1">
    <citation type="submission" date="2016-10" db="EMBL/GenBank/DDBJ databases">
        <authorList>
            <person name="de Groot N.N."/>
        </authorList>
    </citation>
    <scope>NUCLEOTIDE SEQUENCE [LARGE SCALE GENOMIC DNA]</scope>
    <source>
        <strain evidence="9 10">DSM 22024</strain>
    </source>
</reference>
<proteinExistence type="inferred from homology"/>
<dbReference type="OrthoDB" id="61122at2"/>
<organism evidence="9 10">
    <name type="scientific">Actinopolymorpha singaporensis</name>
    <dbReference type="NCBI Taxonomy" id="117157"/>
    <lineage>
        <taxon>Bacteria</taxon>
        <taxon>Bacillati</taxon>
        <taxon>Actinomycetota</taxon>
        <taxon>Actinomycetes</taxon>
        <taxon>Propionibacteriales</taxon>
        <taxon>Actinopolymorphaceae</taxon>
        <taxon>Actinopolymorpha</taxon>
    </lineage>
</organism>
<sequence length="298" mass="32878">MSGSVTSGSTTRSRSTRSSATSGTAIARKAVLYAVLAALAAVFSIPMLWLVSTSLKAQGQVFAYPPVWIPNPVRWANYLEAMDRAPLLVWLANTAMITILAMTGTLLSSSLVAFGFARLRFPGRRLLFYLLLSTMMLPDVVTLVPQFVLFRSLGWVDTFAPLVVPAFLGGGAFNVFLVRQFYLTIPRDFDEAARLDGASNLRIWWHIMLPLSRPVLVAVGIFSFVYHWNDFLLPLIYLQSEGNKTLALGLRAFISPTDASWNISMAASMFLVVPVLIVFFVAQRQFIRGVVMTGISGR</sequence>
<keyword evidence="10" id="KW-1185">Reference proteome</keyword>
<keyword evidence="4 7" id="KW-0812">Transmembrane</keyword>
<dbReference type="PANTHER" id="PTHR43744:SF12">
    <property type="entry name" value="ABC TRANSPORTER PERMEASE PROTEIN MG189-RELATED"/>
    <property type="match status" value="1"/>
</dbReference>